<protein>
    <submittedName>
        <fullName evidence="1">Uncharacterized protein</fullName>
    </submittedName>
</protein>
<dbReference type="VEuPathDB" id="FungiDB:PSTT_10850"/>
<sequence>MSYQNTLSLKKACLKSCRTVWRKICSTQCITPCQNEWRSTLMRQCNATHLSLPQSCIHVSGCTSLNLPLDHIAQKLSRLYNCFDTSLSTPSRASNVNSR</sequence>
<keyword evidence="2" id="KW-1185">Reference proteome</keyword>
<proteinExistence type="predicted"/>
<dbReference type="Proteomes" id="UP000239156">
    <property type="component" value="Unassembled WGS sequence"/>
</dbReference>
<dbReference type="VEuPathDB" id="FungiDB:PSHT_03975"/>
<gene>
    <name evidence="1" type="ORF">PSTT_10850</name>
</gene>
<reference evidence="1" key="1">
    <citation type="submission" date="2017-12" db="EMBL/GenBank/DDBJ databases">
        <title>Gene loss provides genomic basis for host adaptation in cereal stripe rust fungi.</title>
        <authorList>
            <person name="Xia C."/>
        </authorList>
    </citation>
    <scope>NUCLEOTIDE SEQUENCE [LARGE SCALE GENOMIC DNA]</scope>
    <source>
        <strain evidence="1">93-210</strain>
    </source>
</reference>
<comment type="caution">
    <text evidence="1">The sequence shown here is derived from an EMBL/GenBank/DDBJ whole genome shotgun (WGS) entry which is preliminary data.</text>
</comment>
<name>A0A2S4V2R9_9BASI</name>
<evidence type="ECO:0000313" key="2">
    <source>
        <dbReference type="Proteomes" id="UP000239156"/>
    </source>
</evidence>
<accession>A0A2S4V2R9</accession>
<organism evidence="1 2">
    <name type="scientific">Puccinia striiformis</name>
    <dbReference type="NCBI Taxonomy" id="27350"/>
    <lineage>
        <taxon>Eukaryota</taxon>
        <taxon>Fungi</taxon>
        <taxon>Dikarya</taxon>
        <taxon>Basidiomycota</taxon>
        <taxon>Pucciniomycotina</taxon>
        <taxon>Pucciniomycetes</taxon>
        <taxon>Pucciniales</taxon>
        <taxon>Pucciniaceae</taxon>
        <taxon>Puccinia</taxon>
    </lineage>
</organism>
<dbReference type="EMBL" id="PKSL01000120">
    <property type="protein sequence ID" value="POW03813.1"/>
    <property type="molecule type" value="Genomic_DNA"/>
</dbReference>
<evidence type="ECO:0000313" key="1">
    <source>
        <dbReference type="EMBL" id="POW03813.1"/>
    </source>
</evidence>